<evidence type="ECO:0000313" key="1">
    <source>
        <dbReference type="EMBL" id="GLS22008.1"/>
    </source>
</evidence>
<protein>
    <submittedName>
        <fullName evidence="1">Uncharacterized protein</fullName>
    </submittedName>
</protein>
<dbReference type="EMBL" id="BSPC01000057">
    <property type="protein sequence ID" value="GLS22008.1"/>
    <property type="molecule type" value="Genomic_DNA"/>
</dbReference>
<keyword evidence="2" id="KW-1185">Reference proteome</keyword>
<evidence type="ECO:0000313" key="2">
    <source>
        <dbReference type="Proteomes" id="UP001156882"/>
    </source>
</evidence>
<gene>
    <name evidence="1" type="ORF">GCM10007874_50250</name>
</gene>
<reference evidence="2" key="1">
    <citation type="journal article" date="2019" name="Int. J. Syst. Evol. Microbiol.">
        <title>The Global Catalogue of Microorganisms (GCM) 10K type strain sequencing project: providing services to taxonomists for standard genome sequencing and annotation.</title>
        <authorList>
            <consortium name="The Broad Institute Genomics Platform"/>
            <consortium name="The Broad Institute Genome Sequencing Center for Infectious Disease"/>
            <person name="Wu L."/>
            <person name="Ma J."/>
        </authorList>
    </citation>
    <scope>NUCLEOTIDE SEQUENCE [LARGE SCALE GENOMIC DNA]</scope>
    <source>
        <strain evidence="2">NBRC 101365</strain>
    </source>
</reference>
<organism evidence="1 2">
    <name type="scientific">Labrys miyagiensis</name>
    <dbReference type="NCBI Taxonomy" id="346912"/>
    <lineage>
        <taxon>Bacteria</taxon>
        <taxon>Pseudomonadati</taxon>
        <taxon>Pseudomonadota</taxon>
        <taxon>Alphaproteobacteria</taxon>
        <taxon>Hyphomicrobiales</taxon>
        <taxon>Xanthobacteraceae</taxon>
        <taxon>Labrys</taxon>
    </lineage>
</organism>
<comment type="caution">
    <text evidence="1">The sequence shown here is derived from an EMBL/GenBank/DDBJ whole genome shotgun (WGS) entry which is preliminary data.</text>
</comment>
<dbReference type="Proteomes" id="UP001156882">
    <property type="component" value="Unassembled WGS sequence"/>
</dbReference>
<name>A0ABQ6CNS8_9HYPH</name>
<accession>A0ABQ6CNS8</accession>
<proteinExistence type="predicted"/>
<sequence length="100" mass="11195">MMSVIDYEELVDIVTTSADNDKALGNRDITQATKLGPMPLWRAVRMVLVDWVLGSKRQMEAQILRDQGASLMDLGAIQAVYDQDDFPAKRDRGWQGRVAA</sequence>